<organism evidence="7 8">
    <name type="scientific">Candidatus Thermofonsia Clade 1 bacterium</name>
    <dbReference type="NCBI Taxonomy" id="2364210"/>
    <lineage>
        <taxon>Bacteria</taxon>
        <taxon>Bacillati</taxon>
        <taxon>Chloroflexota</taxon>
        <taxon>Candidatus Thermofontia</taxon>
        <taxon>Candidatus Thermofonsia Clade 1</taxon>
    </lineage>
</organism>
<sequence>MPLLYLAQEHYGYVSPEGIQEVAELCEIDPTQVKSIAGFYTMYRETPKGKYWLQVCTDLPCALVGADQFYQELLDYLGIQDGETTPDGLFT</sequence>
<evidence type="ECO:0000256" key="3">
    <source>
        <dbReference type="ARBA" id="ARBA00022723"/>
    </source>
</evidence>
<dbReference type="InterPro" id="IPR002023">
    <property type="entry name" value="NuoE-like"/>
</dbReference>
<dbReference type="InterPro" id="IPR042128">
    <property type="entry name" value="NuoE_dom"/>
</dbReference>
<dbReference type="GO" id="GO:0003954">
    <property type="term" value="F:NADH dehydrogenase activity"/>
    <property type="evidence" value="ECO:0007669"/>
    <property type="project" value="TreeGrafter"/>
</dbReference>
<dbReference type="SUPFAM" id="SSF52833">
    <property type="entry name" value="Thioredoxin-like"/>
    <property type="match status" value="1"/>
</dbReference>
<dbReference type="Proteomes" id="UP000229681">
    <property type="component" value="Unassembled WGS sequence"/>
</dbReference>
<dbReference type="PANTHER" id="PTHR10371">
    <property type="entry name" value="NADH DEHYDROGENASE UBIQUINONE FLAVOPROTEIN 2, MITOCHONDRIAL"/>
    <property type="match status" value="1"/>
</dbReference>
<evidence type="ECO:0000256" key="5">
    <source>
        <dbReference type="ARBA" id="ARBA00023014"/>
    </source>
</evidence>
<keyword evidence="2" id="KW-0001">2Fe-2S</keyword>
<evidence type="ECO:0000313" key="8">
    <source>
        <dbReference type="Proteomes" id="UP000229681"/>
    </source>
</evidence>
<comment type="caution">
    <text evidence="7">The sequence shown here is derived from an EMBL/GenBank/DDBJ whole genome shotgun (WGS) entry which is preliminary data.</text>
</comment>
<dbReference type="PIRSF" id="PIRSF000216">
    <property type="entry name" value="NADH_DH_24kDa"/>
    <property type="match status" value="1"/>
</dbReference>
<dbReference type="CDD" id="cd03064">
    <property type="entry name" value="TRX_Fd_NuoE"/>
    <property type="match status" value="1"/>
</dbReference>
<dbReference type="Gene3D" id="3.40.30.10">
    <property type="entry name" value="Glutaredoxin"/>
    <property type="match status" value="1"/>
</dbReference>
<keyword evidence="5" id="KW-0411">Iron-sulfur</keyword>
<evidence type="ECO:0000256" key="2">
    <source>
        <dbReference type="ARBA" id="ARBA00022714"/>
    </source>
</evidence>
<dbReference type="InterPro" id="IPR036249">
    <property type="entry name" value="Thioredoxin-like_sf"/>
</dbReference>
<dbReference type="EMBL" id="PGTM01000276">
    <property type="protein sequence ID" value="PJF34771.1"/>
    <property type="molecule type" value="Genomic_DNA"/>
</dbReference>
<comment type="cofactor">
    <cofactor evidence="6">
        <name>[2Fe-2S] cluster</name>
        <dbReference type="ChEBI" id="CHEBI:190135"/>
    </cofactor>
</comment>
<dbReference type="PANTHER" id="PTHR10371:SF3">
    <property type="entry name" value="NADH DEHYDROGENASE [UBIQUINONE] FLAVOPROTEIN 2, MITOCHONDRIAL"/>
    <property type="match status" value="1"/>
</dbReference>
<protein>
    <submittedName>
        <fullName evidence="7">NAD(P)H-dependent oxidoreductase subunit E</fullName>
    </submittedName>
</protein>
<evidence type="ECO:0000313" key="7">
    <source>
        <dbReference type="EMBL" id="PJF34771.1"/>
    </source>
</evidence>
<dbReference type="GO" id="GO:0051537">
    <property type="term" value="F:2 iron, 2 sulfur cluster binding"/>
    <property type="evidence" value="ECO:0007669"/>
    <property type="project" value="UniProtKB-KW"/>
</dbReference>
<keyword evidence="4" id="KW-0408">Iron</keyword>
<dbReference type="InterPro" id="IPR041921">
    <property type="entry name" value="NuoE_N"/>
</dbReference>
<evidence type="ECO:0000256" key="6">
    <source>
        <dbReference type="ARBA" id="ARBA00034078"/>
    </source>
</evidence>
<evidence type="ECO:0000256" key="4">
    <source>
        <dbReference type="ARBA" id="ARBA00023004"/>
    </source>
</evidence>
<accession>A0A2M8PB49</accession>
<comment type="similarity">
    <text evidence="1">Belongs to the complex I 24 kDa subunit family.</text>
</comment>
<dbReference type="GO" id="GO:0046872">
    <property type="term" value="F:metal ion binding"/>
    <property type="evidence" value="ECO:0007669"/>
    <property type="project" value="UniProtKB-KW"/>
</dbReference>
<proteinExistence type="inferred from homology"/>
<evidence type="ECO:0000256" key="1">
    <source>
        <dbReference type="ARBA" id="ARBA00010643"/>
    </source>
</evidence>
<reference evidence="7 8" key="1">
    <citation type="submission" date="2017-11" db="EMBL/GenBank/DDBJ databases">
        <title>Evolution of Phototrophy in the Chloroflexi Phylum Driven by Horizontal Gene Transfer.</title>
        <authorList>
            <person name="Ward L.M."/>
            <person name="Hemp J."/>
            <person name="Shih P.M."/>
            <person name="Mcglynn S.E."/>
            <person name="Fischer W."/>
        </authorList>
    </citation>
    <scope>NUCLEOTIDE SEQUENCE [LARGE SCALE GENOMIC DNA]</scope>
    <source>
        <strain evidence="7">JP3_13</strain>
    </source>
</reference>
<dbReference type="Pfam" id="PF01257">
    <property type="entry name" value="2Fe-2S_thioredx"/>
    <property type="match status" value="1"/>
</dbReference>
<keyword evidence="3" id="KW-0479">Metal-binding</keyword>
<feature type="non-terminal residue" evidence="7">
    <location>
        <position position="91"/>
    </location>
</feature>
<name>A0A2M8PB49_9CHLR</name>
<dbReference type="Gene3D" id="1.10.10.1590">
    <property type="entry name" value="NADH-quinone oxidoreductase subunit E"/>
    <property type="match status" value="1"/>
</dbReference>
<dbReference type="AlphaFoldDB" id="A0A2M8PB49"/>
<gene>
    <name evidence="7" type="ORF">CUN49_13970</name>
</gene>